<organism evidence="1 2">
    <name type="scientific">Grus japonensis</name>
    <name type="common">Japanese crane</name>
    <name type="synonym">Red-crowned crane</name>
    <dbReference type="NCBI Taxonomy" id="30415"/>
    <lineage>
        <taxon>Eukaryota</taxon>
        <taxon>Metazoa</taxon>
        <taxon>Chordata</taxon>
        <taxon>Craniata</taxon>
        <taxon>Vertebrata</taxon>
        <taxon>Euteleostomi</taxon>
        <taxon>Archelosauria</taxon>
        <taxon>Archosauria</taxon>
        <taxon>Dinosauria</taxon>
        <taxon>Saurischia</taxon>
        <taxon>Theropoda</taxon>
        <taxon>Coelurosauria</taxon>
        <taxon>Aves</taxon>
        <taxon>Neognathae</taxon>
        <taxon>Neoaves</taxon>
        <taxon>Gruiformes</taxon>
        <taxon>Gruidae</taxon>
        <taxon>Grus</taxon>
    </lineage>
</organism>
<comment type="caution">
    <text evidence="1">The sequence shown here is derived from an EMBL/GenBank/DDBJ whole genome shotgun (WGS) entry which is preliminary data.</text>
</comment>
<dbReference type="EMBL" id="BAAFJT010000299">
    <property type="protein sequence ID" value="GAB0209008.1"/>
    <property type="molecule type" value="Genomic_DNA"/>
</dbReference>
<evidence type="ECO:0000313" key="2">
    <source>
        <dbReference type="Proteomes" id="UP001623348"/>
    </source>
</evidence>
<dbReference type="Proteomes" id="UP001623348">
    <property type="component" value="Unassembled WGS sequence"/>
</dbReference>
<gene>
    <name evidence="1" type="ORF">GRJ2_003366500</name>
</gene>
<reference evidence="1 2" key="1">
    <citation type="submission" date="2024-06" db="EMBL/GenBank/DDBJ databases">
        <title>The draft genome of Grus japonensis, version 3.</title>
        <authorList>
            <person name="Nabeshima K."/>
            <person name="Suzuki S."/>
            <person name="Onuma M."/>
        </authorList>
    </citation>
    <scope>NUCLEOTIDE SEQUENCE [LARGE SCALE GENOMIC DNA]</scope>
    <source>
        <strain evidence="1 2">451A</strain>
    </source>
</reference>
<accession>A0ABC9YG02</accession>
<evidence type="ECO:0000313" key="1">
    <source>
        <dbReference type="EMBL" id="GAB0209008.1"/>
    </source>
</evidence>
<dbReference type="AlphaFoldDB" id="A0ABC9YG02"/>
<name>A0ABC9YG02_GRUJA</name>
<protein>
    <submittedName>
        <fullName evidence="1">Uncharacterized protein</fullName>
    </submittedName>
</protein>
<proteinExistence type="predicted"/>
<sequence length="77" mass="8441">MVTAAKAALDLHIPYQALLIGEKKVQHGTSPRGLLYHLEEKDVINTFQEPPGLLVFCCIAPPADVRVVEVPHKDQGL</sequence>
<keyword evidence="2" id="KW-1185">Reference proteome</keyword>